<keyword evidence="1" id="KW-0812">Transmembrane</keyword>
<evidence type="ECO:0000256" key="1">
    <source>
        <dbReference type="SAM" id="Phobius"/>
    </source>
</evidence>
<feature type="transmembrane region" description="Helical" evidence="1">
    <location>
        <begin position="6"/>
        <end position="29"/>
    </location>
</feature>
<reference evidence="2 3" key="1">
    <citation type="journal article" date="2016" name="Nat. Commun.">
        <title>Thousands of microbial genomes shed light on interconnected biogeochemical processes in an aquifer system.</title>
        <authorList>
            <person name="Anantharaman K."/>
            <person name="Brown C.T."/>
            <person name="Hug L.A."/>
            <person name="Sharon I."/>
            <person name="Castelle C.J."/>
            <person name="Probst A.J."/>
            <person name="Thomas B.C."/>
            <person name="Singh A."/>
            <person name="Wilkins M.J."/>
            <person name="Karaoz U."/>
            <person name="Brodie E.L."/>
            <person name="Williams K.H."/>
            <person name="Hubbard S.S."/>
            <person name="Banfield J.F."/>
        </authorList>
    </citation>
    <scope>NUCLEOTIDE SEQUENCE [LARGE SCALE GENOMIC DNA]</scope>
</reference>
<keyword evidence="1" id="KW-0472">Membrane</keyword>
<name>A0A1G2IWR3_9BACT</name>
<dbReference type="Proteomes" id="UP000178650">
    <property type="component" value="Unassembled WGS sequence"/>
</dbReference>
<organism evidence="2 3">
    <name type="scientific">Candidatus Staskawiczbacteria bacterium RIFOXYB1_FULL_37_44</name>
    <dbReference type="NCBI Taxonomy" id="1802223"/>
    <lineage>
        <taxon>Bacteria</taxon>
        <taxon>Candidatus Staskawicziibacteriota</taxon>
    </lineage>
</organism>
<keyword evidence="1" id="KW-1133">Transmembrane helix</keyword>
<comment type="caution">
    <text evidence="2">The sequence shown here is derived from an EMBL/GenBank/DDBJ whole genome shotgun (WGS) entry which is preliminary data.</text>
</comment>
<evidence type="ECO:0000313" key="3">
    <source>
        <dbReference type="Proteomes" id="UP000178650"/>
    </source>
</evidence>
<sequence>MIKKYFKVIFISVVLIFIVAVFFLIVYIYSQTALKWGGKYYITICSGMCPDSAQTWPVSDNIVIKREKPTNCQNIIVRNPNDHSNTQTAIQGCYFEVAEKLRDKSVCDFLNKNSPDYADKCKKNIDNKNSSDLGLLTTGSNRVDIYILKEDNGKELQNFIRNAVAPYLYITDLEKKYGYDFQLTFPDSVKSVGQFPVKIKLIPQNIGVDWTIEIHNPYNVYLR</sequence>
<proteinExistence type="predicted"/>
<evidence type="ECO:0000313" key="2">
    <source>
        <dbReference type="EMBL" id="OGZ79275.1"/>
    </source>
</evidence>
<dbReference type="AlphaFoldDB" id="A0A1G2IWR3"/>
<gene>
    <name evidence="2" type="ORF">A2358_03320</name>
</gene>
<dbReference type="EMBL" id="MHPJ01000005">
    <property type="protein sequence ID" value="OGZ79275.1"/>
    <property type="molecule type" value="Genomic_DNA"/>
</dbReference>
<accession>A0A1G2IWR3</accession>
<protein>
    <submittedName>
        <fullName evidence="2">Uncharacterized protein</fullName>
    </submittedName>
</protein>